<sequence>MSSEQPIDSLEDEIEANYKPPPEKSIDEILAADTEDESLKKYKEALLGSAKSGLIEVEPNNSKKVIVKKLVLCVAGRDDMELDLSGDLSELKKKVFIIKEGVTYRIRIDFYVQREIVHGLKYVQKTSRMGVPGMDQDKMSQMIGSYPPKTEIQSYITPPQETPEGMIARGTYTVQSLFTDDDKQEHLKWEWSFEIKKDWKD</sequence>
<dbReference type="InterPro" id="IPR014756">
    <property type="entry name" value="Ig_E-set"/>
</dbReference>
<proteinExistence type="inferred from homology"/>
<dbReference type="GO" id="GO:0005094">
    <property type="term" value="F:Rho GDP-dissociation inhibitor activity"/>
    <property type="evidence" value="ECO:0007669"/>
    <property type="project" value="InterPro"/>
</dbReference>
<evidence type="ECO:0000256" key="7">
    <source>
        <dbReference type="SAM" id="MobiDB-lite"/>
    </source>
</evidence>
<gene>
    <name evidence="8" type="ORF">PYX00_000220</name>
</gene>
<organism evidence="8">
    <name type="scientific">Menopon gallinae</name>
    <name type="common">poultry shaft louse</name>
    <dbReference type="NCBI Taxonomy" id="328185"/>
    <lineage>
        <taxon>Eukaryota</taxon>
        <taxon>Metazoa</taxon>
        <taxon>Ecdysozoa</taxon>
        <taxon>Arthropoda</taxon>
        <taxon>Hexapoda</taxon>
        <taxon>Insecta</taxon>
        <taxon>Pterygota</taxon>
        <taxon>Neoptera</taxon>
        <taxon>Paraneoptera</taxon>
        <taxon>Psocodea</taxon>
        <taxon>Troctomorpha</taxon>
        <taxon>Phthiraptera</taxon>
        <taxon>Amblycera</taxon>
        <taxon>Menoponidae</taxon>
        <taxon>Menopon</taxon>
    </lineage>
</organism>
<comment type="function">
    <text evidence="4">Inhibits GDP/GTP exchange reaction of RhoB. Interacts specifically with the GDP- and GTP-bound forms of post-translationally processed Rhob and Rhog proteins, both of which show a growth-regulated expression in mammalian cells. Stimulates the release of the GDP-bound but not the GTP-bound RhoB protein. Also inhibits the GDP/GTP exchange of RhoB but shows less ability to inhibit the dissociation of prebound GTP.</text>
</comment>
<evidence type="ECO:0000256" key="2">
    <source>
        <dbReference type="ARBA" id="ARBA00009758"/>
    </source>
</evidence>
<dbReference type="Gene3D" id="2.70.50.30">
    <property type="entry name" value="Coagulation Factor XIII, subunit A, domain 1"/>
    <property type="match status" value="1"/>
</dbReference>
<comment type="similarity">
    <text evidence="2">Belongs to the Rho GDI family.</text>
</comment>
<evidence type="ECO:0000256" key="5">
    <source>
        <dbReference type="ARBA" id="ARBA00073845"/>
    </source>
</evidence>
<evidence type="ECO:0000256" key="1">
    <source>
        <dbReference type="ARBA" id="ARBA00004496"/>
    </source>
</evidence>
<dbReference type="SUPFAM" id="SSF81296">
    <property type="entry name" value="E set domains"/>
    <property type="match status" value="1"/>
</dbReference>
<dbReference type="GO" id="GO:0005829">
    <property type="term" value="C:cytosol"/>
    <property type="evidence" value="ECO:0007669"/>
    <property type="project" value="TreeGrafter"/>
</dbReference>
<reference evidence="8" key="1">
    <citation type="journal article" date="2024" name="Gigascience">
        <title>Chromosome-level genome of the poultry shaft louse Menopon gallinae provides insight into the host-switching and adaptive evolution of parasitic lice.</title>
        <authorList>
            <person name="Xu Y."/>
            <person name="Ma L."/>
            <person name="Liu S."/>
            <person name="Liang Y."/>
            <person name="Liu Q."/>
            <person name="He Z."/>
            <person name="Tian L."/>
            <person name="Duan Y."/>
            <person name="Cai W."/>
            <person name="Li H."/>
            <person name="Song F."/>
        </authorList>
    </citation>
    <scope>NUCLEOTIDE SEQUENCE</scope>
    <source>
        <strain evidence="8">Cailab_2023a</strain>
    </source>
</reference>
<dbReference type="PANTHER" id="PTHR10980:SF3">
    <property type="entry name" value="LD16419P"/>
    <property type="match status" value="1"/>
</dbReference>
<evidence type="ECO:0000313" key="8">
    <source>
        <dbReference type="EMBL" id="KAL0278383.1"/>
    </source>
</evidence>
<accession>A0AAW2I959</accession>
<dbReference type="Pfam" id="PF02115">
    <property type="entry name" value="Rho_GDI"/>
    <property type="match status" value="1"/>
</dbReference>
<feature type="region of interest" description="Disordered" evidence="7">
    <location>
        <begin position="1"/>
        <end position="26"/>
    </location>
</feature>
<dbReference type="EMBL" id="JARGDH010000001">
    <property type="protein sequence ID" value="KAL0278383.1"/>
    <property type="molecule type" value="Genomic_DNA"/>
</dbReference>
<evidence type="ECO:0000256" key="6">
    <source>
        <dbReference type="ARBA" id="ARBA00080671"/>
    </source>
</evidence>
<dbReference type="PRINTS" id="PR00492">
    <property type="entry name" value="RHOGDI"/>
</dbReference>
<dbReference type="AlphaFoldDB" id="A0AAW2I959"/>
<comment type="subcellular location">
    <subcellularLocation>
        <location evidence="1">Cytoplasm</location>
    </subcellularLocation>
</comment>
<dbReference type="GO" id="GO:0016020">
    <property type="term" value="C:membrane"/>
    <property type="evidence" value="ECO:0007669"/>
    <property type="project" value="TreeGrafter"/>
</dbReference>
<dbReference type="InterPro" id="IPR000406">
    <property type="entry name" value="Rho_GDI"/>
</dbReference>
<dbReference type="FunFam" id="2.70.50.30:FF:000001">
    <property type="entry name" value="Rho GDP-dissociation inhibitor 1"/>
    <property type="match status" value="1"/>
</dbReference>
<keyword evidence="3" id="KW-0963">Cytoplasm</keyword>
<dbReference type="InterPro" id="IPR024792">
    <property type="entry name" value="RhoGDI_dom_sf"/>
</dbReference>
<name>A0AAW2I959_9NEOP</name>
<protein>
    <recommendedName>
        <fullName evidence="5">Rho GDP-dissociation inhibitor 3</fullName>
    </recommendedName>
    <alternativeName>
        <fullName evidence="6">Rho-GDI gamma</fullName>
    </alternativeName>
</protein>
<comment type="caution">
    <text evidence="8">The sequence shown here is derived from an EMBL/GenBank/DDBJ whole genome shotgun (WGS) entry which is preliminary data.</text>
</comment>
<evidence type="ECO:0000256" key="4">
    <source>
        <dbReference type="ARBA" id="ARBA00053735"/>
    </source>
</evidence>
<evidence type="ECO:0000256" key="3">
    <source>
        <dbReference type="ARBA" id="ARBA00022490"/>
    </source>
</evidence>
<dbReference type="GO" id="GO:0007266">
    <property type="term" value="P:Rho protein signal transduction"/>
    <property type="evidence" value="ECO:0007669"/>
    <property type="project" value="InterPro"/>
</dbReference>
<dbReference type="PANTHER" id="PTHR10980">
    <property type="entry name" value="RHO GDP-DISSOCIATION INHIBITOR"/>
    <property type="match status" value="1"/>
</dbReference>